<comment type="caution">
    <text evidence="4">The sequence shown here is derived from an EMBL/GenBank/DDBJ whole genome shotgun (WGS) entry which is preliminary data.</text>
</comment>
<dbReference type="InterPro" id="IPR003439">
    <property type="entry name" value="ABC_transporter-like_ATP-bd"/>
</dbReference>
<accession>A0A4Q7J4M0</accession>
<protein>
    <submittedName>
        <fullName evidence="4">ABC transporter ATP-binding protein</fullName>
    </submittedName>
</protein>
<dbReference type="InterPro" id="IPR027417">
    <property type="entry name" value="P-loop_NTPase"/>
</dbReference>
<keyword evidence="2 4" id="KW-0067">ATP-binding</keyword>
<dbReference type="PANTHER" id="PTHR43158:SF5">
    <property type="entry name" value="ABC TRANSPORTER, ATP-BINDING PROTEIN"/>
    <property type="match status" value="1"/>
</dbReference>
<reference evidence="4 5" key="1">
    <citation type="submission" date="2019-02" db="EMBL/GenBank/DDBJ databases">
        <title>Draft genome sequence of Amycolatopsis sp. 8-3EHSu isolated from roots of Suaeda maritima.</title>
        <authorList>
            <person name="Duangmal K."/>
            <person name="Chantavorakit T."/>
        </authorList>
    </citation>
    <scope>NUCLEOTIDE SEQUENCE [LARGE SCALE GENOMIC DNA]</scope>
    <source>
        <strain evidence="4 5">8-3EHSu</strain>
    </source>
</reference>
<organism evidence="4 5">
    <name type="scientific">Amycolatopsis suaedae</name>
    <dbReference type="NCBI Taxonomy" id="2510978"/>
    <lineage>
        <taxon>Bacteria</taxon>
        <taxon>Bacillati</taxon>
        <taxon>Actinomycetota</taxon>
        <taxon>Actinomycetes</taxon>
        <taxon>Pseudonocardiales</taxon>
        <taxon>Pseudonocardiaceae</taxon>
        <taxon>Amycolatopsis</taxon>
    </lineage>
</organism>
<evidence type="ECO:0000256" key="1">
    <source>
        <dbReference type="ARBA" id="ARBA00022741"/>
    </source>
</evidence>
<dbReference type="PROSITE" id="PS50893">
    <property type="entry name" value="ABC_TRANSPORTER_2"/>
    <property type="match status" value="1"/>
</dbReference>
<dbReference type="Pfam" id="PF00005">
    <property type="entry name" value="ABC_tran"/>
    <property type="match status" value="1"/>
</dbReference>
<evidence type="ECO:0000259" key="3">
    <source>
        <dbReference type="PROSITE" id="PS50893"/>
    </source>
</evidence>
<keyword evidence="5" id="KW-1185">Reference proteome</keyword>
<dbReference type="AlphaFoldDB" id="A0A4Q7J4M0"/>
<dbReference type="PANTHER" id="PTHR43158">
    <property type="entry name" value="SKFA PEPTIDE EXPORT ATP-BINDING PROTEIN SKFE"/>
    <property type="match status" value="1"/>
</dbReference>
<evidence type="ECO:0000256" key="2">
    <source>
        <dbReference type="ARBA" id="ARBA00022840"/>
    </source>
</evidence>
<dbReference type="Proteomes" id="UP000292003">
    <property type="component" value="Unassembled WGS sequence"/>
</dbReference>
<dbReference type="Gene3D" id="3.40.50.300">
    <property type="entry name" value="P-loop containing nucleotide triphosphate hydrolases"/>
    <property type="match status" value="1"/>
</dbReference>
<name>A0A4Q7J4M0_9PSEU</name>
<dbReference type="SMART" id="SM00382">
    <property type="entry name" value="AAA"/>
    <property type="match status" value="1"/>
</dbReference>
<dbReference type="RefSeq" id="WP_130476938.1">
    <property type="nucleotide sequence ID" value="NZ_SFCC01000009.1"/>
</dbReference>
<dbReference type="GO" id="GO:0016887">
    <property type="term" value="F:ATP hydrolysis activity"/>
    <property type="evidence" value="ECO:0007669"/>
    <property type="project" value="InterPro"/>
</dbReference>
<evidence type="ECO:0000313" key="5">
    <source>
        <dbReference type="Proteomes" id="UP000292003"/>
    </source>
</evidence>
<dbReference type="OrthoDB" id="9804819at2"/>
<dbReference type="GO" id="GO:0005524">
    <property type="term" value="F:ATP binding"/>
    <property type="evidence" value="ECO:0007669"/>
    <property type="project" value="UniProtKB-KW"/>
</dbReference>
<dbReference type="EMBL" id="SFCC01000009">
    <property type="protein sequence ID" value="RZQ62510.1"/>
    <property type="molecule type" value="Genomic_DNA"/>
</dbReference>
<feature type="domain" description="ABC transporter" evidence="3">
    <location>
        <begin position="5"/>
        <end position="231"/>
    </location>
</feature>
<evidence type="ECO:0000313" key="4">
    <source>
        <dbReference type="EMBL" id="RZQ62510.1"/>
    </source>
</evidence>
<sequence>MIPDIEVDRLRLDYGRSTVLHDLKFTLPGGRIYGLLGRTGAGKSSLLSLLAAFRRPTAGTVHIGGRPVFENRAVTRQVCLIREKADTVEGSDRVASALRFAAALRPHWDDDYARRLLRMFDVDPDKRIEQLARGQRAGLGAVLGLASRAPITIFDESYLGMDAATRMRFYDELLDDFMANPRTIIVSTHLIEEMSSLFEEVLIIDEGELIVHDETDGLLSRGTSVTGPEDVVDAFVDGMSVIGEKRLGRTKSAMIYGTLTEADLEKASAAGIELGPIGLQELVVHLTQRPGSFE</sequence>
<keyword evidence="1" id="KW-0547">Nucleotide-binding</keyword>
<dbReference type="SUPFAM" id="SSF52540">
    <property type="entry name" value="P-loop containing nucleoside triphosphate hydrolases"/>
    <property type="match status" value="1"/>
</dbReference>
<dbReference type="InterPro" id="IPR003593">
    <property type="entry name" value="AAA+_ATPase"/>
</dbReference>
<proteinExistence type="predicted"/>
<gene>
    <name evidence="4" type="ORF">EWH70_19875</name>
</gene>